<name>A0A026WXQ5_OOCBI</name>
<proteinExistence type="predicted"/>
<accession>A0A026WXQ5</accession>
<dbReference type="OrthoDB" id="7882129at2759"/>
<evidence type="ECO:0000313" key="2">
    <source>
        <dbReference type="Proteomes" id="UP000053097"/>
    </source>
</evidence>
<dbReference type="PANTHER" id="PTHR21163">
    <property type="entry name" value="PROTEIN G12"/>
    <property type="match status" value="1"/>
</dbReference>
<protein>
    <submittedName>
        <fullName evidence="1">Protein G12</fullName>
    </submittedName>
</protein>
<keyword evidence="2" id="KW-1185">Reference proteome</keyword>
<reference evidence="1 2" key="1">
    <citation type="journal article" date="2014" name="Curr. Biol.">
        <title>The genome of the clonal raider ant Cerapachys biroi.</title>
        <authorList>
            <person name="Oxley P.R."/>
            <person name="Ji L."/>
            <person name="Fetter-Pruneda I."/>
            <person name="McKenzie S.K."/>
            <person name="Li C."/>
            <person name="Hu H."/>
            <person name="Zhang G."/>
            <person name="Kronauer D.J."/>
        </authorList>
    </citation>
    <scope>NUCLEOTIDE SEQUENCE [LARGE SCALE GENOMIC DNA]</scope>
</reference>
<dbReference type="AlphaFoldDB" id="A0A026WXQ5"/>
<sequence length="440" mass="50907">MYGNYSQMSKHNTSIAVTMKLSLALFAILAVIGLGQAHQFPDFGSGSLHEDLQDFLDLIPARRVARVFNYYLKHDPEIQDAVKHLQTSTLIKNFITEFQTIPEVLNLFNYLQKEGVKIYEVVNNINRIFGIKELEPPEMSLFDMPMPYRRTGGIRGFFREIKQLFNYDVFITTYAQKIKSSPAFVDFINQIKSDNFQQIVNKVYEIKSFQIILNGLKHSGVKVHIIADILLVVFGITVPNTPQERTLIEEFQDFYDLLPMEKFLEVMITYMNEDEQVRNAFLYMFTTEFHDLLRAVEALDEFKALVVYMQQSGLDMINGLKEFHKAIGMEDYIPPEIESLIDSSIGGLKIGDGMQGMLKDLYDLLPLDKIDVLYRLKLRTSKVFSEFIARMKSPELQIIVTKLYVNETYKNFIVQTREKGLDLHGLTKLANRIFGIKFPY</sequence>
<dbReference type="Proteomes" id="UP000053097">
    <property type="component" value="Unassembled WGS sequence"/>
</dbReference>
<organism evidence="1 2">
    <name type="scientific">Ooceraea biroi</name>
    <name type="common">Clonal raider ant</name>
    <name type="synonym">Cerapachys biroi</name>
    <dbReference type="NCBI Taxonomy" id="2015173"/>
    <lineage>
        <taxon>Eukaryota</taxon>
        <taxon>Metazoa</taxon>
        <taxon>Ecdysozoa</taxon>
        <taxon>Arthropoda</taxon>
        <taxon>Hexapoda</taxon>
        <taxon>Insecta</taxon>
        <taxon>Pterygota</taxon>
        <taxon>Neoptera</taxon>
        <taxon>Endopterygota</taxon>
        <taxon>Hymenoptera</taxon>
        <taxon>Apocrita</taxon>
        <taxon>Aculeata</taxon>
        <taxon>Formicoidea</taxon>
        <taxon>Formicidae</taxon>
        <taxon>Dorylinae</taxon>
        <taxon>Ooceraea</taxon>
    </lineage>
</organism>
<dbReference type="PANTHER" id="PTHR21163:SF1">
    <property type="entry name" value="PROTEIN G12"/>
    <property type="match status" value="1"/>
</dbReference>
<dbReference type="InterPro" id="IPR010629">
    <property type="entry name" value="Ins_allergen"/>
</dbReference>
<evidence type="ECO:0000313" key="1">
    <source>
        <dbReference type="EMBL" id="EZA60593.1"/>
    </source>
</evidence>
<dbReference type="OMA" id="KHIDYDV"/>
<gene>
    <name evidence="1" type="ORF">X777_14619</name>
</gene>
<dbReference type="Pfam" id="PF06757">
    <property type="entry name" value="Ins_allergen_rp"/>
    <property type="match status" value="2"/>
</dbReference>
<dbReference type="EMBL" id="KK107077">
    <property type="protein sequence ID" value="EZA60593.1"/>
    <property type="molecule type" value="Genomic_DNA"/>
</dbReference>